<evidence type="ECO:0000313" key="3">
    <source>
        <dbReference type="Proteomes" id="UP000590740"/>
    </source>
</evidence>
<dbReference type="SUPFAM" id="SSF160631">
    <property type="entry name" value="SMI1/KNR4-like"/>
    <property type="match status" value="1"/>
</dbReference>
<dbReference type="RefSeq" id="WP_184338280.1">
    <property type="nucleotide sequence ID" value="NZ_JACHIG010000001.1"/>
</dbReference>
<evidence type="ECO:0000259" key="1">
    <source>
        <dbReference type="Pfam" id="PF09346"/>
    </source>
</evidence>
<accession>A0A7W7Y816</accession>
<comment type="caution">
    <text evidence="2">The sequence shown here is derived from an EMBL/GenBank/DDBJ whole genome shotgun (WGS) entry which is preliminary data.</text>
</comment>
<dbReference type="Proteomes" id="UP000590740">
    <property type="component" value="Unassembled WGS sequence"/>
</dbReference>
<dbReference type="Gene3D" id="3.40.1580.10">
    <property type="entry name" value="SMI1/KNR4-like"/>
    <property type="match status" value="1"/>
</dbReference>
<dbReference type="Pfam" id="PF09346">
    <property type="entry name" value="SMI1_KNR4"/>
    <property type="match status" value="1"/>
</dbReference>
<organism evidence="2 3">
    <name type="scientific">Prosthecobacter vanneervenii</name>
    <dbReference type="NCBI Taxonomy" id="48466"/>
    <lineage>
        <taxon>Bacteria</taxon>
        <taxon>Pseudomonadati</taxon>
        <taxon>Verrucomicrobiota</taxon>
        <taxon>Verrucomicrobiia</taxon>
        <taxon>Verrucomicrobiales</taxon>
        <taxon>Verrucomicrobiaceae</taxon>
        <taxon>Prosthecobacter</taxon>
    </lineage>
</organism>
<dbReference type="AlphaFoldDB" id="A0A7W7Y816"/>
<dbReference type="InterPro" id="IPR018958">
    <property type="entry name" value="Knr4/Smi1-like_dom"/>
</dbReference>
<name>A0A7W7Y816_9BACT</name>
<dbReference type="InterPro" id="IPR037883">
    <property type="entry name" value="Knr4/Smi1-like_sf"/>
</dbReference>
<gene>
    <name evidence="2" type="ORF">HNQ65_000905</name>
</gene>
<evidence type="ECO:0000313" key="2">
    <source>
        <dbReference type="EMBL" id="MBB5031351.1"/>
    </source>
</evidence>
<feature type="domain" description="Knr4/Smi1-like" evidence="1">
    <location>
        <begin position="31"/>
        <end position="143"/>
    </location>
</feature>
<proteinExistence type="predicted"/>
<sequence length="183" mass="20420">MTTISEIIAQVGQEHGCVIEPPSGLPSLPQGLLLPPDLHEFYSLCGGMDLFPEEDWGWRIVAPSEFLRADHVILEGAYQDHPEDFDGTVSEGLYVIAVRGCGPDYISIDTHPARLGRCFDSYSGDHATGSSRVVALNFTEMLQKLFENRQGVSFWDNAFYGYFGWPDERLKLQARPSLKVDLP</sequence>
<reference evidence="2 3" key="1">
    <citation type="submission" date="2020-08" db="EMBL/GenBank/DDBJ databases">
        <title>Genomic Encyclopedia of Type Strains, Phase IV (KMG-IV): sequencing the most valuable type-strain genomes for metagenomic binning, comparative biology and taxonomic classification.</title>
        <authorList>
            <person name="Goeker M."/>
        </authorList>
    </citation>
    <scope>NUCLEOTIDE SEQUENCE [LARGE SCALE GENOMIC DNA]</scope>
    <source>
        <strain evidence="2 3">DSM 12252</strain>
    </source>
</reference>
<dbReference type="EMBL" id="JACHIG010000001">
    <property type="protein sequence ID" value="MBB5031351.1"/>
    <property type="molecule type" value="Genomic_DNA"/>
</dbReference>
<keyword evidence="3" id="KW-1185">Reference proteome</keyword>
<protein>
    <recommendedName>
        <fullName evidence="1">Knr4/Smi1-like domain-containing protein</fullName>
    </recommendedName>
</protein>